<organism evidence="2 3">
    <name type="scientific">Shewanella corallii</name>
    <dbReference type="NCBI Taxonomy" id="560080"/>
    <lineage>
        <taxon>Bacteria</taxon>
        <taxon>Pseudomonadati</taxon>
        <taxon>Pseudomonadota</taxon>
        <taxon>Gammaproteobacteria</taxon>
        <taxon>Alteromonadales</taxon>
        <taxon>Shewanellaceae</taxon>
        <taxon>Shewanella</taxon>
    </lineage>
</organism>
<dbReference type="InterPro" id="IPR016987">
    <property type="entry name" value="UCP023238"/>
</dbReference>
<dbReference type="PIRSF" id="PIRSF032038">
    <property type="entry name" value="UCP023238"/>
    <property type="match status" value="1"/>
</dbReference>
<dbReference type="RefSeq" id="WP_249246995.1">
    <property type="nucleotide sequence ID" value="NZ_JAKIKT010000001.1"/>
</dbReference>
<protein>
    <submittedName>
        <fullName evidence="2">Uncharacterized protein</fullName>
    </submittedName>
</protein>
<dbReference type="EMBL" id="JAKIKT010000001">
    <property type="protein sequence ID" value="MCL2912205.1"/>
    <property type="molecule type" value="Genomic_DNA"/>
</dbReference>
<keyword evidence="3" id="KW-1185">Reference proteome</keyword>
<proteinExistence type="predicted"/>
<reference evidence="2 3" key="1">
    <citation type="submission" date="2022-01" db="EMBL/GenBank/DDBJ databases">
        <title>Whole genome-based taxonomy of the Shewanellaceae.</title>
        <authorList>
            <person name="Martin-Rodriguez A.J."/>
        </authorList>
    </citation>
    <scope>NUCLEOTIDE SEQUENCE [LARGE SCALE GENOMIC DNA]</scope>
    <source>
        <strain evidence="2 3">DSM 21332</strain>
    </source>
</reference>
<feature type="signal peptide" evidence="1">
    <location>
        <begin position="1"/>
        <end position="19"/>
    </location>
</feature>
<comment type="caution">
    <text evidence="2">The sequence shown here is derived from an EMBL/GenBank/DDBJ whole genome shotgun (WGS) entry which is preliminary data.</text>
</comment>
<gene>
    <name evidence="2" type="ORF">L2725_00165</name>
</gene>
<evidence type="ECO:0000313" key="3">
    <source>
        <dbReference type="Proteomes" id="UP001202831"/>
    </source>
</evidence>
<keyword evidence="1" id="KW-0732">Signal</keyword>
<evidence type="ECO:0000256" key="1">
    <source>
        <dbReference type="SAM" id="SignalP"/>
    </source>
</evidence>
<feature type="chain" id="PRO_5046036027" evidence="1">
    <location>
        <begin position="20"/>
        <end position="172"/>
    </location>
</feature>
<name>A0ABT0N250_9GAMM</name>
<dbReference type="Proteomes" id="UP001202831">
    <property type="component" value="Unassembled WGS sequence"/>
</dbReference>
<evidence type="ECO:0000313" key="2">
    <source>
        <dbReference type="EMBL" id="MCL2912205.1"/>
    </source>
</evidence>
<accession>A0ABT0N250</accession>
<sequence>MRFAGISAVCLLLSTQAFASVETQLTQCATISDKLDRLICYDKLAAAVGHSSSQPAVVSAPAKPAVAPVPAAPVAAPVAVVSAEEQFGNENKAKRQQAEEIEKLYFEVASVDKDPYGRLQLTFSNGQKWKQTESRRFKVKAGQTVFIERAALGSFLMGMDDRNSTIRVKRIK</sequence>